<name>A0A2T3KKT7_9GAMM</name>
<evidence type="ECO:0000313" key="1">
    <source>
        <dbReference type="EMBL" id="PSV00334.1"/>
    </source>
</evidence>
<protein>
    <submittedName>
        <fullName evidence="1">Uncharacterized protein</fullName>
    </submittedName>
</protein>
<accession>A0A2T3KKT7</accession>
<sequence length="244" mass="28233">MFVVLYLSIGDSKATSKFYTSRVIAMHTSQHSKWKDRAVKSILNNSSESKSFSDALDEWAFTGLVIDNKKSTCTCELCQHEHVRYHYIISNKITLQRLKVGSSCIIKYPSIKVYDAGSKNIENNQRKRQQVLDDALKVAKINLSLNPLRKLWKVDTEFRGFIESQADRIKEKKGFSPKVYLIMLSKFKRMKIDFDPDHYSINLRKKSFVEQLDNLKPWQAKQLLEALSPIQVTRHTIVTEIANS</sequence>
<gene>
    <name evidence="1" type="ORF">C9J27_04200</name>
</gene>
<reference evidence="1 2" key="1">
    <citation type="submission" date="2018-01" db="EMBL/GenBank/DDBJ databases">
        <title>Whole genome sequencing of Histamine producing bacteria.</title>
        <authorList>
            <person name="Butler K."/>
        </authorList>
    </citation>
    <scope>NUCLEOTIDE SEQUENCE [LARGE SCALE GENOMIC DNA]</scope>
    <source>
        <strain evidence="1 2">FS-7.2</strain>
    </source>
</reference>
<proteinExistence type="predicted"/>
<dbReference type="EMBL" id="PYNF01000003">
    <property type="protein sequence ID" value="PSV00334.1"/>
    <property type="molecule type" value="Genomic_DNA"/>
</dbReference>
<comment type="caution">
    <text evidence="1">The sequence shown here is derived from an EMBL/GenBank/DDBJ whole genome shotgun (WGS) entry which is preliminary data.</text>
</comment>
<evidence type="ECO:0000313" key="2">
    <source>
        <dbReference type="Proteomes" id="UP000241426"/>
    </source>
</evidence>
<organism evidence="1 2">
    <name type="scientific">Photobacterium kishitanii</name>
    <dbReference type="NCBI Taxonomy" id="318456"/>
    <lineage>
        <taxon>Bacteria</taxon>
        <taxon>Pseudomonadati</taxon>
        <taxon>Pseudomonadota</taxon>
        <taxon>Gammaproteobacteria</taxon>
        <taxon>Vibrionales</taxon>
        <taxon>Vibrionaceae</taxon>
        <taxon>Photobacterium</taxon>
    </lineage>
</organism>
<dbReference type="Proteomes" id="UP000241426">
    <property type="component" value="Unassembled WGS sequence"/>
</dbReference>
<dbReference type="AlphaFoldDB" id="A0A2T3KKT7"/>